<proteinExistence type="predicted"/>
<dbReference type="Pfam" id="PF12867">
    <property type="entry name" value="DinB_2"/>
    <property type="match status" value="1"/>
</dbReference>
<feature type="domain" description="DinB-like" evidence="1">
    <location>
        <begin position="9"/>
        <end position="144"/>
    </location>
</feature>
<comment type="caution">
    <text evidence="2">The sequence shown here is derived from an EMBL/GenBank/DDBJ whole genome shotgun (WGS) entry which is preliminary data.</text>
</comment>
<evidence type="ECO:0000313" key="2">
    <source>
        <dbReference type="EMBL" id="RFS21793.1"/>
    </source>
</evidence>
<dbReference type="InterPro" id="IPR024775">
    <property type="entry name" value="DinB-like"/>
</dbReference>
<evidence type="ECO:0000259" key="1">
    <source>
        <dbReference type="Pfam" id="PF12867"/>
    </source>
</evidence>
<reference evidence="2 3" key="1">
    <citation type="submission" date="2018-07" db="EMBL/GenBank/DDBJ databases">
        <title>Chitinophaga K2CV101002-2 sp. nov., isolated from a monsoon evergreen broad-leaved forest soil.</title>
        <authorList>
            <person name="Lv Y."/>
        </authorList>
    </citation>
    <scope>NUCLEOTIDE SEQUENCE [LARGE SCALE GENOMIC DNA]</scope>
    <source>
        <strain evidence="2 3">GDMCC 1.1288</strain>
    </source>
</reference>
<dbReference type="RefSeq" id="WP_116976358.1">
    <property type="nucleotide sequence ID" value="NZ_QPMM01000007.1"/>
</dbReference>
<dbReference type="AlphaFoldDB" id="A0A3E1Y8R3"/>
<protein>
    <submittedName>
        <fullName evidence="2">DinB family protein</fullName>
    </submittedName>
</protein>
<organism evidence="2 3">
    <name type="scientific">Chitinophaga silvatica</name>
    <dbReference type="NCBI Taxonomy" id="2282649"/>
    <lineage>
        <taxon>Bacteria</taxon>
        <taxon>Pseudomonadati</taxon>
        <taxon>Bacteroidota</taxon>
        <taxon>Chitinophagia</taxon>
        <taxon>Chitinophagales</taxon>
        <taxon>Chitinophagaceae</taxon>
        <taxon>Chitinophaga</taxon>
    </lineage>
</organism>
<dbReference type="SUPFAM" id="SSF109854">
    <property type="entry name" value="DinB/YfiT-like putative metalloenzymes"/>
    <property type="match status" value="1"/>
</dbReference>
<dbReference type="Proteomes" id="UP000260644">
    <property type="component" value="Unassembled WGS sequence"/>
</dbReference>
<dbReference type="InterPro" id="IPR034660">
    <property type="entry name" value="DinB/YfiT-like"/>
</dbReference>
<sequence>MNASISIIRQSRTQLIGMIDRNSTATLNKIPEGFKNNIIWNIGHVLVSMEAICYKRAGMPMCVDPILVSRYANGTTPLGDADEKEIAEIKALLVASVDQIEKDYTADAFVHYTPWTTGTGIPINSIDDALAFAAYHDGMHMGCILGLRKFL</sequence>
<accession>A0A3E1Y8R3</accession>
<dbReference type="EMBL" id="QPMM01000007">
    <property type="protein sequence ID" value="RFS21793.1"/>
    <property type="molecule type" value="Genomic_DNA"/>
</dbReference>
<name>A0A3E1Y8R3_9BACT</name>
<gene>
    <name evidence="2" type="ORF">DVR12_14130</name>
</gene>
<evidence type="ECO:0000313" key="3">
    <source>
        <dbReference type="Proteomes" id="UP000260644"/>
    </source>
</evidence>
<keyword evidence="3" id="KW-1185">Reference proteome</keyword>
<dbReference type="OrthoDB" id="4295522at2"/>